<gene>
    <name evidence="1" type="ORF">Tci_050441</name>
</gene>
<comment type="caution">
    <text evidence="1">The sequence shown here is derived from an EMBL/GenBank/DDBJ whole genome shotgun (WGS) entry which is preliminary data.</text>
</comment>
<protein>
    <submittedName>
        <fullName evidence="1">Uncharacterized protein</fullName>
    </submittedName>
</protein>
<dbReference type="EMBL" id="BKCJ010007679">
    <property type="protein sequence ID" value="GEU78463.1"/>
    <property type="molecule type" value="Genomic_DNA"/>
</dbReference>
<evidence type="ECO:0000313" key="1">
    <source>
        <dbReference type="EMBL" id="GEU78463.1"/>
    </source>
</evidence>
<organism evidence="1">
    <name type="scientific">Tanacetum cinerariifolium</name>
    <name type="common">Dalmatian daisy</name>
    <name type="synonym">Chrysanthemum cinerariifolium</name>
    <dbReference type="NCBI Taxonomy" id="118510"/>
    <lineage>
        <taxon>Eukaryota</taxon>
        <taxon>Viridiplantae</taxon>
        <taxon>Streptophyta</taxon>
        <taxon>Embryophyta</taxon>
        <taxon>Tracheophyta</taxon>
        <taxon>Spermatophyta</taxon>
        <taxon>Magnoliopsida</taxon>
        <taxon>eudicotyledons</taxon>
        <taxon>Gunneridae</taxon>
        <taxon>Pentapetalae</taxon>
        <taxon>asterids</taxon>
        <taxon>campanulids</taxon>
        <taxon>Asterales</taxon>
        <taxon>Asteraceae</taxon>
        <taxon>Asteroideae</taxon>
        <taxon>Anthemideae</taxon>
        <taxon>Anthemidinae</taxon>
        <taxon>Tanacetum</taxon>
    </lineage>
</organism>
<reference evidence="1" key="1">
    <citation type="journal article" date="2019" name="Sci. Rep.">
        <title>Draft genome of Tanacetum cinerariifolium, the natural source of mosquito coil.</title>
        <authorList>
            <person name="Yamashiro T."/>
            <person name="Shiraishi A."/>
            <person name="Satake H."/>
            <person name="Nakayama K."/>
        </authorList>
    </citation>
    <scope>NUCLEOTIDE SEQUENCE</scope>
</reference>
<sequence length="153" mass="17927">SANSLAGGSPFFWQWEHLPLSVGNYTASGNSLLAVGMPCAFYSQHLQLGVESYQKKLNIIIPETFRLMCSDELYKFYDDTLTSVRGVLHDIANNLRMDYLTKRRWSNLDRTRSRIMIKTIYQQLFERSLLRNLEKFIGGKEYENDFRLLERMI</sequence>
<proteinExistence type="predicted"/>
<accession>A0A6L2MX71</accession>
<name>A0A6L2MX71_TANCI</name>
<dbReference type="AlphaFoldDB" id="A0A6L2MX71"/>
<feature type="non-terminal residue" evidence="1">
    <location>
        <position position="1"/>
    </location>
</feature>